<gene>
    <name evidence="1" type="ORF">C1850_05765</name>
</gene>
<accession>A0A369NZ08</accession>
<evidence type="ECO:0000313" key="2">
    <source>
        <dbReference type="Proteomes" id="UP000253805"/>
    </source>
</evidence>
<protein>
    <submittedName>
        <fullName evidence="1">Formate dehydrogenase family accessory protein FdhD</fullName>
    </submittedName>
</protein>
<dbReference type="AlphaFoldDB" id="A0A369NZ08"/>
<dbReference type="Gene3D" id="3.10.20.10">
    <property type="match status" value="1"/>
</dbReference>
<name>A0A369NZ08_9ACTN</name>
<dbReference type="GO" id="GO:0016783">
    <property type="term" value="F:sulfurtransferase activity"/>
    <property type="evidence" value="ECO:0007669"/>
    <property type="project" value="InterPro"/>
</dbReference>
<proteinExistence type="predicted"/>
<sequence length="269" mass="29276">MNVIDRYREGEPVELCEGELLTPAGLAGDAARGVLVEHAMEVTVNTVPTMRVVCTPDHLVDLVVGRLYTEGIVGGLDDIEDIYVCDQGTRASVLLSCHHADFSRQGVETVPSCCTGNRVYNRYFTSDERPAKVKPIPWEAAWVFAAARAFAEDSPLHKATTGTHSCYLVLGGTVTICREDLGRHNAFDKVVGAALREGIDLRDALIFSSGRLPVDMVMKAIHAGVPILATKAVPTDETIRLAREFDLTLICQARPDSAVVYNDPLGEKR</sequence>
<dbReference type="PANTHER" id="PTHR30592">
    <property type="entry name" value="FORMATE DEHYDROGENASE"/>
    <property type="match status" value="1"/>
</dbReference>
<dbReference type="SUPFAM" id="SSF53927">
    <property type="entry name" value="Cytidine deaminase-like"/>
    <property type="match status" value="1"/>
</dbReference>
<dbReference type="PANTHER" id="PTHR30592:SF1">
    <property type="entry name" value="SULFUR CARRIER PROTEIN FDHD"/>
    <property type="match status" value="1"/>
</dbReference>
<dbReference type="Gene3D" id="3.40.140.10">
    <property type="entry name" value="Cytidine Deaminase, domain 2"/>
    <property type="match status" value="1"/>
</dbReference>
<evidence type="ECO:0000313" key="1">
    <source>
        <dbReference type="EMBL" id="RDC44737.1"/>
    </source>
</evidence>
<dbReference type="InterPro" id="IPR016193">
    <property type="entry name" value="Cytidine_deaminase-like"/>
</dbReference>
<dbReference type="PIRSF" id="PIRSF015626">
    <property type="entry name" value="FdhD"/>
    <property type="match status" value="1"/>
</dbReference>
<dbReference type="NCBIfam" id="TIGR00129">
    <property type="entry name" value="fdhD_narQ"/>
    <property type="match status" value="1"/>
</dbReference>
<dbReference type="InterPro" id="IPR003786">
    <property type="entry name" value="FdhD"/>
</dbReference>
<dbReference type="Pfam" id="PF02634">
    <property type="entry name" value="FdhD-NarQ"/>
    <property type="match status" value="1"/>
</dbReference>
<comment type="caution">
    <text evidence="1">The sequence shown here is derived from an EMBL/GenBank/DDBJ whole genome shotgun (WGS) entry which is preliminary data.</text>
</comment>
<organism evidence="1 2">
    <name type="scientific">Adlercreutzia equolifaciens subsp. celatus</name>
    <dbReference type="NCBI Taxonomy" id="394340"/>
    <lineage>
        <taxon>Bacteria</taxon>
        <taxon>Bacillati</taxon>
        <taxon>Actinomycetota</taxon>
        <taxon>Coriobacteriia</taxon>
        <taxon>Eggerthellales</taxon>
        <taxon>Eggerthellaceae</taxon>
        <taxon>Adlercreutzia</taxon>
    </lineage>
</organism>
<dbReference type="EMBL" id="PPUT01000012">
    <property type="protein sequence ID" value="RDC44737.1"/>
    <property type="molecule type" value="Genomic_DNA"/>
</dbReference>
<reference evidence="1 2" key="1">
    <citation type="journal article" date="2018" name="Elife">
        <title>Discovery and characterization of a prevalent human gut bacterial enzyme sufficient for the inactivation of a family of plant toxins.</title>
        <authorList>
            <person name="Koppel N."/>
            <person name="Bisanz J.E."/>
            <person name="Pandelia M.E."/>
            <person name="Turnbaugh P.J."/>
            <person name="Balskus E.P."/>
        </authorList>
    </citation>
    <scope>NUCLEOTIDE SEQUENCE [LARGE SCALE GENOMIC DNA]</scope>
    <source>
        <strain evidence="1 2">OB21 GAM 11</strain>
    </source>
</reference>
<dbReference type="RefSeq" id="WP_114540175.1">
    <property type="nucleotide sequence ID" value="NZ_CAKXPL010000028.1"/>
</dbReference>
<dbReference type="Proteomes" id="UP000253805">
    <property type="component" value="Unassembled WGS sequence"/>
</dbReference>